<keyword evidence="3" id="KW-1185">Reference proteome</keyword>
<keyword evidence="1" id="KW-0812">Transmembrane</keyword>
<name>A0A2T2NQV5_CORCC</name>
<evidence type="ECO:0000313" key="3">
    <source>
        <dbReference type="Proteomes" id="UP000240883"/>
    </source>
</evidence>
<evidence type="ECO:0000313" key="2">
    <source>
        <dbReference type="EMBL" id="PSN67770.1"/>
    </source>
</evidence>
<feature type="transmembrane region" description="Helical" evidence="1">
    <location>
        <begin position="51"/>
        <end position="75"/>
    </location>
</feature>
<reference evidence="2 3" key="1">
    <citation type="journal article" date="2018" name="Front. Microbiol.">
        <title>Genome-Wide Analysis of Corynespora cassiicola Leaf Fall Disease Putative Effectors.</title>
        <authorList>
            <person name="Lopez D."/>
            <person name="Ribeiro S."/>
            <person name="Label P."/>
            <person name="Fumanal B."/>
            <person name="Venisse J.S."/>
            <person name="Kohler A."/>
            <person name="de Oliveira R.R."/>
            <person name="Labutti K."/>
            <person name="Lipzen A."/>
            <person name="Lail K."/>
            <person name="Bauer D."/>
            <person name="Ohm R.A."/>
            <person name="Barry K.W."/>
            <person name="Spatafora J."/>
            <person name="Grigoriev I.V."/>
            <person name="Martin F.M."/>
            <person name="Pujade-Renaud V."/>
        </authorList>
    </citation>
    <scope>NUCLEOTIDE SEQUENCE [LARGE SCALE GENOMIC DNA]</scope>
    <source>
        <strain evidence="2 3">Philippines</strain>
    </source>
</reference>
<accession>A0A2T2NQV5</accession>
<dbReference type="Proteomes" id="UP000240883">
    <property type="component" value="Unassembled WGS sequence"/>
</dbReference>
<protein>
    <submittedName>
        <fullName evidence="2">Uncharacterized protein</fullName>
    </submittedName>
</protein>
<gene>
    <name evidence="2" type="ORF">BS50DRAFT_587025</name>
</gene>
<keyword evidence="1" id="KW-1133">Transmembrane helix</keyword>
<organism evidence="2 3">
    <name type="scientific">Corynespora cassiicola Philippines</name>
    <dbReference type="NCBI Taxonomy" id="1448308"/>
    <lineage>
        <taxon>Eukaryota</taxon>
        <taxon>Fungi</taxon>
        <taxon>Dikarya</taxon>
        <taxon>Ascomycota</taxon>
        <taxon>Pezizomycotina</taxon>
        <taxon>Dothideomycetes</taxon>
        <taxon>Pleosporomycetidae</taxon>
        <taxon>Pleosporales</taxon>
        <taxon>Corynesporascaceae</taxon>
        <taxon>Corynespora</taxon>
    </lineage>
</organism>
<keyword evidence="1" id="KW-0472">Membrane</keyword>
<feature type="transmembrane region" description="Helical" evidence="1">
    <location>
        <begin position="7"/>
        <end position="31"/>
    </location>
</feature>
<sequence>MASGLKYLPTVIADAVTCIAGSAGIMQIGIWNPFLLASKALISFSGGLWSIIHPGIASGNCIAYQILGGIGFGLINNVRPMILQTHIGMQAYVSKELVPVGASSFMSMASVSEKLIISPELTRRILNSGATNFGLLISLQDLSIVIDELNRSISCIVYLPAAAATIGFFLTLGLEWISLKDDTGSVKFEEAVAGLDNKEKA</sequence>
<feature type="transmembrane region" description="Helical" evidence="1">
    <location>
        <begin position="156"/>
        <end position="177"/>
    </location>
</feature>
<dbReference type="AlphaFoldDB" id="A0A2T2NQV5"/>
<proteinExistence type="predicted"/>
<dbReference type="EMBL" id="KZ678134">
    <property type="protein sequence ID" value="PSN67770.1"/>
    <property type="molecule type" value="Genomic_DNA"/>
</dbReference>
<evidence type="ECO:0000256" key="1">
    <source>
        <dbReference type="SAM" id="Phobius"/>
    </source>
</evidence>
<dbReference type="OrthoDB" id="10021397at2759"/>